<feature type="signal peptide" evidence="1">
    <location>
        <begin position="1"/>
        <end position="22"/>
    </location>
</feature>
<dbReference type="AlphaFoldDB" id="A0A0J9V923"/>
<dbReference type="KEGG" id="fox:FOXG_19841"/>
<evidence type="ECO:0000313" key="2">
    <source>
        <dbReference type="EMBL" id="KNB07451.1"/>
    </source>
</evidence>
<dbReference type="EMBL" id="DS231705">
    <property type="protein sequence ID" value="KNB07451.1"/>
    <property type="molecule type" value="Genomic_DNA"/>
</dbReference>
<protein>
    <recommendedName>
        <fullName evidence="4">Secreted protein</fullName>
    </recommendedName>
</protein>
<reference evidence="2" key="1">
    <citation type="submission" date="2007-04" db="EMBL/GenBank/DDBJ databases">
        <authorList>
            <consortium name="The Broad Institute Genome Sequencing Platform"/>
            <person name="Birren B."/>
            <person name="Lander E."/>
            <person name="Galagan J."/>
            <person name="Nusbaum C."/>
            <person name="Devon K."/>
            <person name="Ma L.-J."/>
            <person name="Jaffe D."/>
            <person name="Butler J."/>
            <person name="Alvarez P."/>
            <person name="Gnerre S."/>
            <person name="Grabherr M."/>
            <person name="Kleber M."/>
            <person name="Mauceli E."/>
            <person name="Brockman W."/>
            <person name="MacCallum I.A."/>
            <person name="Young S."/>
            <person name="LaButti K."/>
            <person name="DeCaprio D."/>
            <person name="Crawford M."/>
            <person name="Koehrsen M."/>
            <person name="Engels R."/>
            <person name="Montgomery P."/>
            <person name="Pearson M."/>
            <person name="Howarth C."/>
            <person name="Larson L."/>
            <person name="White J."/>
            <person name="O'Leary S."/>
            <person name="Kodira C."/>
            <person name="Zeng Q."/>
            <person name="Yandava C."/>
            <person name="Alvarado L."/>
            <person name="Kistler C."/>
            <person name="Shim W.-B."/>
            <person name="Kang S."/>
            <person name="Woloshuk C."/>
        </authorList>
    </citation>
    <scope>NUCLEOTIDE SEQUENCE</scope>
    <source>
        <strain evidence="2">4287</strain>
    </source>
</reference>
<proteinExistence type="predicted"/>
<dbReference type="GeneID" id="28960547"/>
<dbReference type="RefSeq" id="XP_018245496.1">
    <property type="nucleotide sequence ID" value="XM_018400119.1"/>
</dbReference>
<accession>A0A0J9V923</accession>
<sequence>MGVQLFCCAFTFFFCFCNLTRHQLIWPDLQNAKGSTQAGSGKLPLLGLGADAHLRSEKMVSAWAFDLIALGTSYLLLRYTTVRYVLRNGSPELALNARLPNRHTPPRVHPSQHFFSLSVDTQRHFDLYSLA</sequence>
<organism evidence="2 3">
    <name type="scientific">Fusarium oxysporum f. sp. lycopersici (strain 4287 / CBS 123668 / FGSC 9935 / NRRL 34936)</name>
    <name type="common">Fusarium vascular wilt of tomato</name>
    <dbReference type="NCBI Taxonomy" id="426428"/>
    <lineage>
        <taxon>Eukaryota</taxon>
        <taxon>Fungi</taxon>
        <taxon>Dikarya</taxon>
        <taxon>Ascomycota</taxon>
        <taxon>Pezizomycotina</taxon>
        <taxon>Sordariomycetes</taxon>
        <taxon>Hypocreomycetidae</taxon>
        <taxon>Hypocreales</taxon>
        <taxon>Nectriaceae</taxon>
        <taxon>Fusarium</taxon>
        <taxon>Fusarium oxysporum species complex</taxon>
    </lineage>
</organism>
<feature type="chain" id="PRO_5005324651" description="Secreted protein" evidence="1">
    <location>
        <begin position="23"/>
        <end position="131"/>
    </location>
</feature>
<name>A0A0J9V923_FUSO4</name>
<reference evidence="2" key="2">
    <citation type="journal article" date="2010" name="Nature">
        <title>Comparative genomics reveals mobile pathogenicity chromosomes in Fusarium.</title>
        <authorList>
            <person name="Ma L.J."/>
            <person name="van der Does H.C."/>
            <person name="Borkovich K.A."/>
            <person name="Coleman J.J."/>
            <person name="Daboussi M.J."/>
            <person name="Di Pietro A."/>
            <person name="Dufresne M."/>
            <person name="Freitag M."/>
            <person name="Grabherr M."/>
            <person name="Henrissat B."/>
            <person name="Houterman P.M."/>
            <person name="Kang S."/>
            <person name="Shim W.B."/>
            <person name="Woloshuk C."/>
            <person name="Xie X."/>
            <person name="Xu J.R."/>
            <person name="Antoniw J."/>
            <person name="Baker S.E."/>
            <person name="Bluhm B.H."/>
            <person name="Breakspear A."/>
            <person name="Brown D.W."/>
            <person name="Butchko R.A."/>
            <person name="Chapman S."/>
            <person name="Coulson R."/>
            <person name="Coutinho P.M."/>
            <person name="Danchin E.G."/>
            <person name="Diener A."/>
            <person name="Gale L.R."/>
            <person name="Gardiner D.M."/>
            <person name="Goff S."/>
            <person name="Hammond-Kosack K.E."/>
            <person name="Hilburn K."/>
            <person name="Hua-Van A."/>
            <person name="Jonkers W."/>
            <person name="Kazan K."/>
            <person name="Kodira C.D."/>
            <person name="Koehrsen M."/>
            <person name="Kumar L."/>
            <person name="Lee Y.H."/>
            <person name="Li L."/>
            <person name="Manners J.M."/>
            <person name="Miranda-Saavedra D."/>
            <person name="Mukherjee M."/>
            <person name="Park G."/>
            <person name="Park J."/>
            <person name="Park S.Y."/>
            <person name="Proctor R.H."/>
            <person name="Regev A."/>
            <person name="Ruiz-Roldan M.C."/>
            <person name="Sain D."/>
            <person name="Sakthikumar S."/>
            <person name="Sykes S."/>
            <person name="Schwartz D.C."/>
            <person name="Turgeon B.G."/>
            <person name="Wapinski I."/>
            <person name="Yoder O."/>
            <person name="Young S."/>
            <person name="Zeng Q."/>
            <person name="Zhou S."/>
            <person name="Galagan J."/>
            <person name="Cuomo C.A."/>
            <person name="Kistler H.C."/>
            <person name="Rep M."/>
        </authorList>
    </citation>
    <scope>NUCLEOTIDE SEQUENCE [LARGE SCALE GENOMIC DNA]</scope>
    <source>
        <strain evidence="2">4287</strain>
    </source>
</reference>
<evidence type="ECO:0000313" key="3">
    <source>
        <dbReference type="Proteomes" id="UP000009097"/>
    </source>
</evidence>
<evidence type="ECO:0008006" key="4">
    <source>
        <dbReference type="Google" id="ProtNLM"/>
    </source>
</evidence>
<keyword evidence="1" id="KW-0732">Signal</keyword>
<dbReference type="Proteomes" id="UP000009097">
    <property type="component" value="Unassembled WGS sequence"/>
</dbReference>
<gene>
    <name evidence="2" type="ORF">FOXG_19841</name>
</gene>
<evidence type="ECO:0000256" key="1">
    <source>
        <dbReference type="SAM" id="SignalP"/>
    </source>
</evidence>
<dbReference type="OrthoDB" id="5039589at2759"/>
<dbReference type="VEuPathDB" id="FungiDB:FOXG_19841"/>